<organism evidence="4">
    <name type="scientific">Hydatigena taeniaeformis</name>
    <name type="common">Feline tapeworm</name>
    <name type="synonym">Taenia taeniaeformis</name>
    <dbReference type="NCBI Taxonomy" id="6205"/>
    <lineage>
        <taxon>Eukaryota</taxon>
        <taxon>Metazoa</taxon>
        <taxon>Spiralia</taxon>
        <taxon>Lophotrochozoa</taxon>
        <taxon>Platyhelminthes</taxon>
        <taxon>Cestoda</taxon>
        <taxon>Eucestoda</taxon>
        <taxon>Cyclophyllidea</taxon>
        <taxon>Taeniidae</taxon>
        <taxon>Hydatigera</taxon>
    </lineage>
</organism>
<protein>
    <submittedName>
        <fullName evidence="4">DUF547 domain-containing protein</fullName>
    </submittedName>
</protein>
<reference evidence="4" key="1">
    <citation type="submission" date="2017-02" db="UniProtKB">
        <authorList>
            <consortium name="WormBaseParasite"/>
        </authorList>
    </citation>
    <scope>IDENTIFICATION</scope>
</reference>
<keyword evidence="3" id="KW-1185">Reference proteome</keyword>
<sequence length="317" mass="35220">MTLQPPVTHFRVRTCRCSSVSVYQEPPKCSTRPVGTAANHVQTTSFGRKFPYVSPLPSPVEDGEVFKNVKSVRSTLDTPCFPPYASREATESDAEALFPPFENSFSSPTSSFGSFITTPPPSSEEEEEKVETPCKSILRRSNGEMEERLMTAPGGGGYERMGAISPLCIGQSLSAFSKKGVRFDVERNSTHTYEKDSCDDVPVNASSSTKVFWFYRVLKNKGFGFRPAVEFDLPKDVGNIYIGQLMKHESSVKLSPKLRAFANPALSQSREICGFHLITKDEHQFPFEVDLKNASLGTGEIRVRNDVPIDFTQNNVY</sequence>
<dbReference type="Proteomes" id="UP000274429">
    <property type="component" value="Unassembled WGS sequence"/>
</dbReference>
<dbReference type="WBParaSite" id="TTAC_0000322801-mRNA-1">
    <property type="protein sequence ID" value="TTAC_0000322801-mRNA-1"/>
    <property type="gene ID" value="TTAC_0000322801"/>
</dbReference>
<feature type="region of interest" description="Disordered" evidence="1">
    <location>
        <begin position="109"/>
        <end position="133"/>
    </location>
</feature>
<evidence type="ECO:0000313" key="2">
    <source>
        <dbReference type="EMBL" id="VDM22168.1"/>
    </source>
</evidence>
<name>A0A0R3WR38_HYDTA</name>
<gene>
    <name evidence="2" type="ORF">TTAC_LOCUS3213</name>
</gene>
<evidence type="ECO:0000313" key="4">
    <source>
        <dbReference type="WBParaSite" id="TTAC_0000322801-mRNA-1"/>
    </source>
</evidence>
<evidence type="ECO:0000313" key="3">
    <source>
        <dbReference type="Proteomes" id="UP000274429"/>
    </source>
</evidence>
<dbReference type="AlphaFoldDB" id="A0A0R3WR38"/>
<dbReference type="OrthoDB" id="10012272at2759"/>
<dbReference type="EMBL" id="UYWX01002076">
    <property type="protein sequence ID" value="VDM22168.1"/>
    <property type="molecule type" value="Genomic_DNA"/>
</dbReference>
<evidence type="ECO:0000256" key="1">
    <source>
        <dbReference type="SAM" id="MobiDB-lite"/>
    </source>
</evidence>
<proteinExistence type="predicted"/>
<reference evidence="2 3" key="2">
    <citation type="submission" date="2018-11" db="EMBL/GenBank/DDBJ databases">
        <authorList>
            <consortium name="Pathogen Informatics"/>
        </authorList>
    </citation>
    <scope>NUCLEOTIDE SEQUENCE [LARGE SCALE GENOMIC DNA]</scope>
</reference>
<dbReference type="STRING" id="6205.A0A0R3WR38"/>
<accession>A0A0R3WR38</accession>